<dbReference type="Pfam" id="PF02899">
    <property type="entry name" value="Phage_int_SAM_1"/>
    <property type="match status" value="1"/>
</dbReference>
<dbReference type="Proteomes" id="UP000229816">
    <property type="component" value="Unassembled WGS sequence"/>
</dbReference>
<keyword evidence="3 5" id="KW-0238">DNA-binding</keyword>
<evidence type="ECO:0000256" key="3">
    <source>
        <dbReference type="ARBA" id="ARBA00023125"/>
    </source>
</evidence>
<name>A0A2M8ERY8_9BACT</name>
<dbReference type="AlphaFoldDB" id="A0A2M8ERY8"/>
<dbReference type="GO" id="GO:0015074">
    <property type="term" value="P:DNA integration"/>
    <property type="evidence" value="ECO:0007669"/>
    <property type="project" value="UniProtKB-KW"/>
</dbReference>
<evidence type="ECO:0008006" key="10">
    <source>
        <dbReference type="Google" id="ProtNLM"/>
    </source>
</evidence>
<dbReference type="Gene3D" id="1.10.443.10">
    <property type="entry name" value="Intergrase catalytic core"/>
    <property type="match status" value="1"/>
</dbReference>
<comment type="caution">
    <text evidence="8">The sequence shown here is derived from an EMBL/GenBank/DDBJ whole genome shotgun (WGS) entry which is preliminary data.</text>
</comment>
<dbReference type="InterPro" id="IPR013762">
    <property type="entry name" value="Integrase-like_cat_sf"/>
</dbReference>
<dbReference type="Gene3D" id="1.10.150.130">
    <property type="match status" value="1"/>
</dbReference>
<dbReference type="SUPFAM" id="SSF56349">
    <property type="entry name" value="DNA breaking-rejoining enzymes"/>
    <property type="match status" value="1"/>
</dbReference>
<dbReference type="PANTHER" id="PTHR30349:SF41">
    <property type="entry name" value="INTEGRASE_RECOMBINASE PROTEIN MJ0367-RELATED"/>
    <property type="match status" value="1"/>
</dbReference>
<sequence>MTDLKSLTSAKDSFIEQLKKDNCSSSTILAYRADLTQLIEFLEKRQITQTTSVASEHIEDFKKYLSSNKYTPKSISRKLNSIKSFFRFLTANKVITDDPAAPVAHPKFEVSPPRVLSKMEYRALRDASRDDTRMAAIIETLLQTGMRIGELARLELDDIVDKEIHIKAYESQPARTVPLNQAVKRALDRYLDLRSKAKTKAIFITKTNRPMHVRNIRSSVDRYFRLAGIQNTTVNDLRHTFICHQLSTGVSPVLIQKIAGHKRLSTTEKYLNLIKEKIATSEKLEEL</sequence>
<keyword evidence="2" id="KW-0229">DNA integration</keyword>
<protein>
    <recommendedName>
        <fullName evidence="10">Tyrosine recombinase XerC</fullName>
    </recommendedName>
</protein>
<accession>A0A2M8ERY8</accession>
<evidence type="ECO:0000256" key="5">
    <source>
        <dbReference type="PROSITE-ProRule" id="PRU01248"/>
    </source>
</evidence>
<dbReference type="PANTHER" id="PTHR30349">
    <property type="entry name" value="PHAGE INTEGRASE-RELATED"/>
    <property type="match status" value="1"/>
</dbReference>
<evidence type="ECO:0000256" key="1">
    <source>
        <dbReference type="ARBA" id="ARBA00008857"/>
    </source>
</evidence>
<dbReference type="InterPro" id="IPR044068">
    <property type="entry name" value="CB"/>
</dbReference>
<dbReference type="GO" id="GO:0006310">
    <property type="term" value="P:DNA recombination"/>
    <property type="evidence" value="ECO:0007669"/>
    <property type="project" value="UniProtKB-KW"/>
</dbReference>
<gene>
    <name evidence="8" type="ORF">CO054_03050</name>
</gene>
<dbReference type="InterPro" id="IPR010998">
    <property type="entry name" value="Integrase_recombinase_N"/>
</dbReference>
<dbReference type="EMBL" id="PFSF01000069">
    <property type="protein sequence ID" value="PJC27885.1"/>
    <property type="molecule type" value="Genomic_DNA"/>
</dbReference>
<organism evidence="8 9">
    <name type="scientific">Candidatus Shapirobacteria bacterium CG_4_9_14_0_2_um_filter_39_11</name>
    <dbReference type="NCBI Taxonomy" id="1974478"/>
    <lineage>
        <taxon>Bacteria</taxon>
        <taxon>Candidatus Shapironibacteriota</taxon>
    </lineage>
</organism>
<dbReference type="Pfam" id="PF00589">
    <property type="entry name" value="Phage_integrase"/>
    <property type="match status" value="1"/>
</dbReference>
<dbReference type="InterPro" id="IPR011010">
    <property type="entry name" value="DNA_brk_join_enz"/>
</dbReference>
<dbReference type="GO" id="GO:0003677">
    <property type="term" value="F:DNA binding"/>
    <property type="evidence" value="ECO:0007669"/>
    <property type="project" value="UniProtKB-UniRule"/>
</dbReference>
<dbReference type="PROSITE" id="PS51898">
    <property type="entry name" value="TYR_RECOMBINASE"/>
    <property type="match status" value="1"/>
</dbReference>
<reference evidence="9" key="1">
    <citation type="submission" date="2017-09" db="EMBL/GenBank/DDBJ databases">
        <title>Depth-based differentiation of microbial function through sediment-hosted aquifers and enrichment of novel symbionts in the deep terrestrial subsurface.</title>
        <authorList>
            <person name="Probst A.J."/>
            <person name="Ladd B."/>
            <person name="Jarett J.K."/>
            <person name="Geller-Mcgrath D.E."/>
            <person name="Sieber C.M.K."/>
            <person name="Emerson J.B."/>
            <person name="Anantharaman K."/>
            <person name="Thomas B.C."/>
            <person name="Malmstrom R."/>
            <person name="Stieglmeier M."/>
            <person name="Klingl A."/>
            <person name="Woyke T."/>
            <person name="Ryan C.M."/>
            <person name="Banfield J.F."/>
        </authorList>
    </citation>
    <scope>NUCLEOTIDE SEQUENCE [LARGE SCALE GENOMIC DNA]</scope>
</reference>
<evidence type="ECO:0000256" key="2">
    <source>
        <dbReference type="ARBA" id="ARBA00022908"/>
    </source>
</evidence>
<feature type="domain" description="Tyr recombinase" evidence="6">
    <location>
        <begin position="111"/>
        <end position="283"/>
    </location>
</feature>
<evidence type="ECO:0000259" key="7">
    <source>
        <dbReference type="PROSITE" id="PS51900"/>
    </source>
</evidence>
<dbReference type="InterPro" id="IPR004107">
    <property type="entry name" value="Integrase_SAM-like_N"/>
</dbReference>
<feature type="domain" description="Core-binding (CB)" evidence="7">
    <location>
        <begin position="5"/>
        <end position="90"/>
    </location>
</feature>
<keyword evidence="4" id="KW-0233">DNA recombination</keyword>
<dbReference type="InterPro" id="IPR002104">
    <property type="entry name" value="Integrase_catalytic"/>
</dbReference>
<evidence type="ECO:0000259" key="6">
    <source>
        <dbReference type="PROSITE" id="PS51898"/>
    </source>
</evidence>
<dbReference type="PROSITE" id="PS51900">
    <property type="entry name" value="CB"/>
    <property type="match status" value="1"/>
</dbReference>
<evidence type="ECO:0000313" key="8">
    <source>
        <dbReference type="EMBL" id="PJC27885.1"/>
    </source>
</evidence>
<dbReference type="CDD" id="cd00397">
    <property type="entry name" value="DNA_BRE_C"/>
    <property type="match status" value="1"/>
</dbReference>
<dbReference type="InterPro" id="IPR050090">
    <property type="entry name" value="Tyrosine_recombinase_XerCD"/>
</dbReference>
<comment type="similarity">
    <text evidence="1">Belongs to the 'phage' integrase family.</text>
</comment>
<evidence type="ECO:0000313" key="9">
    <source>
        <dbReference type="Proteomes" id="UP000229816"/>
    </source>
</evidence>
<evidence type="ECO:0000256" key="4">
    <source>
        <dbReference type="ARBA" id="ARBA00023172"/>
    </source>
</evidence>
<proteinExistence type="inferred from homology"/>